<gene>
    <name evidence="7" type="primary">fimF_1</name>
    <name evidence="7" type="ORF">SAMEA2273318_00386</name>
</gene>
<dbReference type="RefSeq" id="WP_063143053.1">
    <property type="nucleotide sequence ID" value="NZ_FJXR01000002.1"/>
</dbReference>
<comment type="similarity">
    <text evidence="2">Belongs to the fimbrial protein family.</text>
</comment>
<organism evidence="7 8">
    <name type="scientific">Enterobacter cloacae</name>
    <dbReference type="NCBI Taxonomy" id="550"/>
    <lineage>
        <taxon>Bacteria</taxon>
        <taxon>Pseudomonadati</taxon>
        <taxon>Pseudomonadota</taxon>
        <taxon>Gammaproteobacteria</taxon>
        <taxon>Enterobacterales</taxon>
        <taxon>Enterobacteriaceae</taxon>
        <taxon>Enterobacter</taxon>
        <taxon>Enterobacter cloacae complex</taxon>
    </lineage>
</organism>
<keyword evidence="3 5" id="KW-0732">Signal</keyword>
<evidence type="ECO:0000256" key="5">
    <source>
        <dbReference type="SAM" id="SignalP"/>
    </source>
</evidence>
<reference evidence="7 8" key="1">
    <citation type="submission" date="2016-03" db="EMBL/GenBank/DDBJ databases">
        <authorList>
            <consortium name="Pathogen Informatics"/>
        </authorList>
    </citation>
    <scope>NUCLEOTIDE SEQUENCE [LARGE SCALE GENOMIC DNA]</scope>
    <source>
        <strain evidence="8">e1252</strain>
    </source>
</reference>
<evidence type="ECO:0000313" key="7">
    <source>
        <dbReference type="EMBL" id="CZU38144.1"/>
    </source>
</evidence>
<dbReference type="InterPro" id="IPR008966">
    <property type="entry name" value="Adhesion_dom_sf"/>
</dbReference>
<evidence type="ECO:0000256" key="1">
    <source>
        <dbReference type="ARBA" id="ARBA00004561"/>
    </source>
</evidence>
<dbReference type="Gene3D" id="2.60.40.1090">
    <property type="entry name" value="Fimbrial-type adhesion domain"/>
    <property type="match status" value="1"/>
</dbReference>
<name>A0A156TJS0_ENTCL</name>
<dbReference type="Proteomes" id="UP000076008">
    <property type="component" value="Unassembled WGS sequence"/>
</dbReference>
<evidence type="ECO:0000313" key="8">
    <source>
        <dbReference type="Proteomes" id="UP000076008"/>
    </source>
</evidence>
<feature type="chain" id="PRO_5009816231" evidence="5">
    <location>
        <begin position="24"/>
        <end position="176"/>
    </location>
</feature>
<accession>A0A156TJS0</accession>
<dbReference type="InterPro" id="IPR036937">
    <property type="entry name" value="Adhesion_dom_fimbrial_sf"/>
</dbReference>
<keyword evidence="4" id="KW-0281">Fimbrium</keyword>
<sequence>MNKNIILAMVATGSALMIGNALAAAGTVNFNGNILDSACDVAVASQNQVVVLGDYNKTEFPATGSRTAATKFDIVLKNCPVTVTGAKVRFDGTPDLTNADLLAIDTSVAGAATGVAINLMTADKADLPLHGSNSYSYALSSTADNTLNFYAQYISTAASVTAGPANSVANFSVVYN</sequence>
<feature type="domain" description="Fimbrial-type adhesion" evidence="6">
    <location>
        <begin position="29"/>
        <end position="175"/>
    </location>
</feature>
<dbReference type="AlphaFoldDB" id="A0A156TJS0"/>
<feature type="signal peptide" evidence="5">
    <location>
        <begin position="1"/>
        <end position="23"/>
    </location>
</feature>
<proteinExistence type="inferred from homology"/>
<dbReference type="PANTHER" id="PTHR33420:SF3">
    <property type="entry name" value="FIMBRIAL SUBUNIT ELFA"/>
    <property type="match status" value="1"/>
</dbReference>
<dbReference type="InterPro" id="IPR050263">
    <property type="entry name" value="Bact_Fimbrial_Adh_Pro"/>
</dbReference>
<dbReference type="GO" id="GO:0043709">
    <property type="term" value="P:cell adhesion involved in single-species biofilm formation"/>
    <property type="evidence" value="ECO:0007669"/>
    <property type="project" value="TreeGrafter"/>
</dbReference>
<dbReference type="SUPFAM" id="SSF49401">
    <property type="entry name" value="Bacterial adhesins"/>
    <property type="match status" value="1"/>
</dbReference>
<evidence type="ECO:0000256" key="4">
    <source>
        <dbReference type="ARBA" id="ARBA00023263"/>
    </source>
</evidence>
<dbReference type="GO" id="GO:0009289">
    <property type="term" value="C:pilus"/>
    <property type="evidence" value="ECO:0007669"/>
    <property type="project" value="UniProtKB-SubCell"/>
</dbReference>
<dbReference type="Pfam" id="PF00419">
    <property type="entry name" value="Fimbrial"/>
    <property type="match status" value="1"/>
</dbReference>
<dbReference type="InterPro" id="IPR000259">
    <property type="entry name" value="Adhesion_dom_fimbrial"/>
</dbReference>
<dbReference type="PANTHER" id="PTHR33420">
    <property type="entry name" value="FIMBRIAL SUBUNIT ELFA-RELATED"/>
    <property type="match status" value="1"/>
</dbReference>
<evidence type="ECO:0000256" key="2">
    <source>
        <dbReference type="ARBA" id="ARBA00006671"/>
    </source>
</evidence>
<evidence type="ECO:0000256" key="3">
    <source>
        <dbReference type="ARBA" id="ARBA00022729"/>
    </source>
</evidence>
<comment type="subcellular location">
    <subcellularLocation>
        <location evidence="1">Fimbrium</location>
    </subcellularLocation>
</comment>
<evidence type="ECO:0000259" key="6">
    <source>
        <dbReference type="Pfam" id="PF00419"/>
    </source>
</evidence>
<dbReference type="EMBL" id="FJXR01000002">
    <property type="protein sequence ID" value="CZU38144.1"/>
    <property type="molecule type" value="Genomic_DNA"/>
</dbReference>
<protein>
    <submittedName>
        <fullName evidence="7">P pilus assembly protein, pilin FimA</fullName>
    </submittedName>
</protein>